<dbReference type="Proteomes" id="UP001234297">
    <property type="component" value="Chromosome 9"/>
</dbReference>
<organism evidence="1 2">
    <name type="scientific">Persea americana</name>
    <name type="common">Avocado</name>
    <dbReference type="NCBI Taxonomy" id="3435"/>
    <lineage>
        <taxon>Eukaryota</taxon>
        <taxon>Viridiplantae</taxon>
        <taxon>Streptophyta</taxon>
        <taxon>Embryophyta</taxon>
        <taxon>Tracheophyta</taxon>
        <taxon>Spermatophyta</taxon>
        <taxon>Magnoliopsida</taxon>
        <taxon>Magnoliidae</taxon>
        <taxon>Laurales</taxon>
        <taxon>Lauraceae</taxon>
        <taxon>Persea</taxon>
    </lineage>
</organism>
<gene>
    <name evidence="1" type="ORF">MRB53_029652</name>
</gene>
<accession>A0ACC2KJC0</accession>
<evidence type="ECO:0000313" key="2">
    <source>
        <dbReference type="Proteomes" id="UP001234297"/>
    </source>
</evidence>
<sequence>MDLQKTVLLRFVASFFLLWLEYAVGQSGESPALALVAERAGLFALRSSLGLRSRDWPRKAEPCSFWVGVRCSDGRVVGLDISGLRRTRLGRINPQFAVDGLANLTLLSSFNASGFALPGAIPDWLGQRLLSLRVLDLRSASIVGSIPASVGSLQNLTSLYLSGNALTGAVPGTLGQLESLSVLDLSRNSLTGSIPFELSGLRRLVVLNLSVNFLSGGIPPSLGTLPNLTTLILANNSLLGSIPAQLGDLSLLVELNVGFNSLSGPLPADLVGLKNLQSLDVGNNVLSGPLPENFFYSLTQLQSIMLGRNSFTGALPNAIWVLPNLQLFDVSFNNFTGTFTNLPTSVSSNVTSRLFNLSHNLFYGSLPSQFSNFRVIDLSSNYFEGRNLGVSRLNASFDENCLQDTLNQRSLNDCVSFYTSRGLNFDGFGVPAPEAIQPPPPPGKKNRNLKYILGGVFGGLAFIVILVVLVVLFLRRREREGSTDQREVQTHPVSLGSGPPPSGININFSTLGESFTYEQLVKATADFGEWNLIKHGHSGDLYRGVLENGSQIVVKRIDLRRFKKDVYMVELDLFSRASHTRLVPLLGHCLEHENEKLLVYKYMLNGDLSNALYKKNNSEEEGLQSLDWITRLKIATGAAEALSYLHHECSPSFVHRDVQASSILLDDKFEVRLGSLSEVCTQEGDSHQNVISRFLRLPQTSEQGLSGSPSASCAYDVYCLGKVLLELVTGKLGISGSNDASTNEWLEDVLPYINAYEKELVTKIVDPSLIVDEDLLEEVWAMAIVAKTCLNPRPTKRPLARYILKALENPLKVVREETTSSARLRTTSSRGSWNAAFFGSWRHSSSDIVALPGSNREGGGFKPSGGGGSQGNGPGGEMSSSHKRLSKEIFPEPAAQDIERPDED</sequence>
<evidence type="ECO:0000313" key="1">
    <source>
        <dbReference type="EMBL" id="KAJ8621123.1"/>
    </source>
</evidence>
<name>A0ACC2KJC0_PERAE</name>
<proteinExistence type="predicted"/>
<comment type="caution">
    <text evidence="1">The sequence shown here is derived from an EMBL/GenBank/DDBJ whole genome shotgun (WGS) entry which is preliminary data.</text>
</comment>
<protein>
    <submittedName>
        <fullName evidence="1">Uncharacterized protein</fullName>
    </submittedName>
</protein>
<dbReference type="EMBL" id="CM056817">
    <property type="protein sequence ID" value="KAJ8621123.1"/>
    <property type="molecule type" value="Genomic_DNA"/>
</dbReference>
<keyword evidence="2" id="KW-1185">Reference proteome</keyword>
<reference evidence="1 2" key="1">
    <citation type="journal article" date="2022" name="Hortic Res">
        <title>A haplotype resolved chromosomal level avocado genome allows analysis of novel avocado genes.</title>
        <authorList>
            <person name="Nath O."/>
            <person name="Fletcher S.J."/>
            <person name="Hayward A."/>
            <person name="Shaw L.M."/>
            <person name="Masouleh A.K."/>
            <person name="Furtado A."/>
            <person name="Henry R.J."/>
            <person name="Mitter N."/>
        </authorList>
    </citation>
    <scope>NUCLEOTIDE SEQUENCE [LARGE SCALE GENOMIC DNA]</scope>
    <source>
        <strain evidence="2">cv. Hass</strain>
    </source>
</reference>